<evidence type="ECO:0000313" key="2">
    <source>
        <dbReference type="EMBL" id="PJF17656.1"/>
    </source>
</evidence>
<dbReference type="AlphaFoldDB" id="A0A2H9TIV6"/>
<dbReference type="Proteomes" id="UP000240830">
    <property type="component" value="Unassembled WGS sequence"/>
</dbReference>
<name>A0A2H9TIV6_9FUNG</name>
<evidence type="ECO:0008006" key="4">
    <source>
        <dbReference type="Google" id="ProtNLM"/>
    </source>
</evidence>
<proteinExistence type="predicted"/>
<feature type="chain" id="PRO_5014140105" description="Hexosyltransferase" evidence="1">
    <location>
        <begin position="25"/>
        <end position="324"/>
    </location>
</feature>
<comment type="caution">
    <text evidence="2">The sequence shown here is derived from an EMBL/GenBank/DDBJ whole genome shotgun (WGS) entry which is preliminary data.</text>
</comment>
<sequence length="324" mass="36810">MRNTVRHVLLFSVILNVLLLDLSGWKNVTQKQRNGSLPLLHPANCLAGFDAQNIRMRQYAYRARLTHLVIVFSKRQMADLQRLLHSWVSHPPCKADVPRPLGPLGRNIHLVLHVSESRKIARIQAKLEVMYKGLPPAIQKCFQDMSVSFGELDNSHAVEYDWGRWILFDHMVTGYLGIIDPSYVYYMNVHTRPVASGWLGTLDSLCRWPSAPFLIKGTMMAAQNTTHPPHLSEEALYYLGSSALRLFYLNYISPLIASGKDHFVEECITRFLDDPTQQETSSQVAHQVQYTDVLSFAHNSPFTVQQLLVTRPNTVLARGYAGQI</sequence>
<feature type="signal peptide" evidence="1">
    <location>
        <begin position="1"/>
        <end position="24"/>
    </location>
</feature>
<evidence type="ECO:0000256" key="1">
    <source>
        <dbReference type="SAM" id="SignalP"/>
    </source>
</evidence>
<keyword evidence="3" id="KW-1185">Reference proteome</keyword>
<accession>A0A2H9TIV6</accession>
<dbReference type="EMBL" id="MTSL01000168">
    <property type="protein sequence ID" value="PJF17656.1"/>
    <property type="molecule type" value="Genomic_DNA"/>
</dbReference>
<protein>
    <recommendedName>
        <fullName evidence="4">Hexosyltransferase</fullName>
    </recommendedName>
</protein>
<organism evidence="2 3">
    <name type="scientific">Paramicrosporidium saccamoebae</name>
    <dbReference type="NCBI Taxonomy" id="1246581"/>
    <lineage>
        <taxon>Eukaryota</taxon>
        <taxon>Fungi</taxon>
        <taxon>Fungi incertae sedis</taxon>
        <taxon>Cryptomycota</taxon>
        <taxon>Cryptomycota incertae sedis</taxon>
        <taxon>Paramicrosporidium</taxon>
    </lineage>
</organism>
<evidence type="ECO:0000313" key="3">
    <source>
        <dbReference type="Proteomes" id="UP000240830"/>
    </source>
</evidence>
<keyword evidence="1" id="KW-0732">Signal</keyword>
<dbReference type="OrthoDB" id="540503at2759"/>
<reference evidence="2 3" key="1">
    <citation type="submission" date="2016-10" db="EMBL/GenBank/DDBJ databases">
        <title>The genome of Paramicrosporidium saccamoebae is the missing link in understanding Cryptomycota and Microsporidia evolution.</title>
        <authorList>
            <person name="Quandt C.A."/>
            <person name="Beaudet D."/>
            <person name="Corsaro D."/>
            <person name="Michel R."/>
            <person name="Corradi N."/>
            <person name="James T."/>
        </authorList>
    </citation>
    <scope>NUCLEOTIDE SEQUENCE [LARGE SCALE GENOMIC DNA]</scope>
    <source>
        <strain evidence="2 3">KSL3</strain>
    </source>
</reference>
<gene>
    <name evidence="2" type="ORF">PSACC_02544</name>
</gene>